<evidence type="ECO:0000313" key="8">
    <source>
        <dbReference type="EMBL" id="MBR7798786.1"/>
    </source>
</evidence>
<feature type="domain" description="FlgD/Vpr Ig-like" evidence="6">
    <location>
        <begin position="106"/>
        <end position="179"/>
    </location>
</feature>
<dbReference type="EMBL" id="JAGSPJ010000001">
    <property type="protein sequence ID" value="MBR7798786.1"/>
    <property type="molecule type" value="Genomic_DNA"/>
</dbReference>
<evidence type="ECO:0000256" key="3">
    <source>
        <dbReference type="ARBA" id="ARBA00022795"/>
    </source>
</evidence>
<evidence type="ECO:0000259" key="6">
    <source>
        <dbReference type="Pfam" id="PF13860"/>
    </source>
</evidence>
<dbReference type="Gene3D" id="2.30.30.910">
    <property type="match status" value="1"/>
</dbReference>
<comment type="similarity">
    <text evidence="1 5">Belongs to the FlgD family.</text>
</comment>
<dbReference type="Pfam" id="PF13860">
    <property type="entry name" value="FlgD_ig"/>
    <property type="match status" value="1"/>
</dbReference>
<name>A0A941DZZ0_9BURK</name>
<dbReference type="InterPro" id="IPR025963">
    <property type="entry name" value="FLgD_Tudor"/>
</dbReference>
<comment type="caution">
    <text evidence="8">The sequence shown here is derived from an EMBL/GenBank/DDBJ whole genome shotgun (WGS) entry which is preliminary data.</text>
</comment>
<evidence type="ECO:0000259" key="7">
    <source>
        <dbReference type="Pfam" id="PF13861"/>
    </source>
</evidence>
<dbReference type="Gene3D" id="2.60.40.4070">
    <property type="match status" value="1"/>
</dbReference>
<dbReference type="GO" id="GO:0044781">
    <property type="term" value="P:bacterial-type flagellum organization"/>
    <property type="evidence" value="ECO:0007669"/>
    <property type="project" value="UniProtKB-UniRule"/>
</dbReference>
<sequence length="222" mass="23298">MSTINTQTVDPTLLNTMNGNKGAKNSVQEAQDRFMTLLVTQMKNQDPLNPLDNAQVTSQLAQLSTVTGIDKLNETMNSMSASFQSSQNLQSASMIGHGVVIPGSSVELKDGKSILGFDLPSSADKIQVLIKDASGTVVKTLTPSAMTGGFNSMTWDGKTDAGTNAANGNYTFEVSATAADQKLKVTPYAFGLVSSVAFGSQGTTLSILNMGDVAMADVKQVF</sequence>
<dbReference type="Pfam" id="PF03963">
    <property type="entry name" value="FlgD"/>
    <property type="match status" value="1"/>
</dbReference>
<dbReference type="Proteomes" id="UP000678545">
    <property type="component" value="Unassembled WGS sequence"/>
</dbReference>
<accession>A0A941DZZ0</accession>
<gene>
    <name evidence="8" type="ORF">KDM90_02015</name>
</gene>
<evidence type="ECO:0000256" key="4">
    <source>
        <dbReference type="ARBA" id="ARBA00024746"/>
    </source>
</evidence>
<comment type="function">
    <text evidence="4 5">Required for flagellar hook formation. May act as a scaffolding protein.</text>
</comment>
<keyword evidence="8" id="KW-0282">Flagellum</keyword>
<feature type="domain" description="FlgD Tudor-like" evidence="7">
    <location>
        <begin position="86"/>
        <end position="219"/>
    </location>
</feature>
<proteinExistence type="inferred from homology"/>
<dbReference type="Pfam" id="PF13861">
    <property type="entry name" value="FLgD_tudor"/>
    <property type="match status" value="1"/>
</dbReference>
<evidence type="ECO:0000256" key="5">
    <source>
        <dbReference type="RuleBase" id="RU362076"/>
    </source>
</evidence>
<keyword evidence="8" id="KW-0969">Cilium</keyword>
<evidence type="ECO:0000313" key="9">
    <source>
        <dbReference type="Proteomes" id="UP000678545"/>
    </source>
</evidence>
<reference evidence="8" key="1">
    <citation type="submission" date="2021-04" db="EMBL/GenBank/DDBJ databases">
        <title>novel species isolated from subtropical streams in China.</title>
        <authorList>
            <person name="Lu H."/>
        </authorList>
    </citation>
    <scope>NUCLEOTIDE SEQUENCE</scope>
    <source>
        <strain evidence="8">FT137W</strain>
    </source>
</reference>
<organism evidence="8 9">
    <name type="scientific">Undibacterium fentianense</name>
    <dbReference type="NCBI Taxonomy" id="2828728"/>
    <lineage>
        <taxon>Bacteria</taxon>
        <taxon>Pseudomonadati</taxon>
        <taxon>Pseudomonadota</taxon>
        <taxon>Betaproteobacteria</taxon>
        <taxon>Burkholderiales</taxon>
        <taxon>Oxalobacteraceae</taxon>
        <taxon>Undibacterium</taxon>
    </lineage>
</organism>
<keyword evidence="9" id="KW-1185">Reference proteome</keyword>
<dbReference type="InterPro" id="IPR005648">
    <property type="entry name" value="FlgD"/>
</dbReference>
<protein>
    <recommendedName>
        <fullName evidence="2 5">Basal-body rod modification protein FlgD</fullName>
    </recommendedName>
</protein>
<evidence type="ECO:0000256" key="2">
    <source>
        <dbReference type="ARBA" id="ARBA00016013"/>
    </source>
</evidence>
<evidence type="ECO:0000256" key="1">
    <source>
        <dbReference type="ARBA" id="ARBA00010577"/>
    </source>
</evidence>
<dbReference type="AlphaFoldDB" id="A0A941DZZ0"/>
<keyword evidence="8" id="KW-0966">Cell projection</keyword>
<dbReference type="InterPro" id="IPR025965">
    <property type="entry name" value="FlgD/Vpr_Ig-like"/>
</dbReference>
<keyword evidence="3 5" id="KW-1005">Bacterial flagellum biogenesis</keyword>